<evidence type="ECO:0000313" key="1">
    <source>
        <dbReference type="EMBL" id="MEG3615990.1"/>
    </source>
</evidence>
<keyword evidence="2" id="KW-1185">Reference proteome</keyword>
<dbReference type="EMBL" id="JBAGLP010000118">
    <property type="protein sequence ID" value="MEG3615990.1"/>
    <property type="molecule type" value="Genomic_DNA"/>
</dbReference>
<name>A0ABU7Z8Z3_9MICO</name>
<proteinExistence type="predicted"/>
<gene>
    <name evidence="1" type="ORF">V5O49_12725</name>
</gene>
<comment type="caution">
    <text evidence="1">The sequence shown here is derived from an EMBL/GenBank/DDBJ whole genome shotgun (WGS) entry which is preliminary data.</text>
</comment>
<dbReference type="RefSeq" id="WP_278236467.1">
    <property type="nucleotide sequence ID" value="NZ_JBAGLP010000118.1"/>
</dbReference>
<sequence>MNMTRSHSSEVADPDEVVDELIAYDAAEVRRATATTQALPVTTVSAPGAWTFRTTPDEFTD</sequence>
<evidence type="ECO:0000313" key="2">
    <source>
        <dbReference type="Proteomes" id="UP001310387"/>
    </source>
</evidence>
<reference evidence="1" key="2">
    <citation type="submission" date="2024-02" db="EMBL/GenBank/DDBJ databases">
        <authorList>
            <person name="Prathaban M."/>
            <person name="Mythili R."/>
            <person name="Sharmila Devi N."/>
            <person name="Sobanaa M."/>
            <person name="Prathiviraj R."/>
            <person name="Selvin J."/>
        </authorList>
    </citation>
    <scope>NUCLEOTIDE SEQUENCE</scope>
    <source>
        <strain evidence="1">MP1014</strain>
    </source>
</reference>
<protein>
    <submittedName>
        <fullName evidence="1">Uncharacterized protein</fullName>
    </submittedName>
</protein>
<dbReference type="Proteomes" id="UP001310387">
    <property type="component" value="Unassembled WGS sequence"/>
</dbReference>
<reference evidence="1" key="1">
    <citation type="journal article" date="2024" name="Antonie Van Leeuwenhoek">
        <title>Isoptericola haloaureus sp. nov., a dimorphic actinobacterium isolated from mangrove sediments of southeast India, implicating biosaline agricultural significance through nitrogen fixation and salt tolerance genes.</title>
        <authorList>
            <person name="Prathaban M."/>
            <person name="Prathiviraj R."/>
            <person name="Ravichandran M."/>
            <person name="Natarajan S.D."/>
            <person name="Sobanaa M."/>
            <person name="Hari Krishna Kumar S."/>
            <person name="Chandrasekar V."/>
            <person name="Selvin J."/>
        </authorList>
    </citation>
    <scope>NUCLEOTIDE SEQUENCE</scope>
    <source>
        <strain evidence="1">MP1014</strain>
    </source>
</reference>
<organism evidence="1 2">
    <name type="scientific">Isoptericola haloaureus</name>
    <dbReference type="NCBI Taxonomy" id="1542902"/>
    <lineage>
        <taxon>Bacteria</taxon>
        <taxon>Bacillati</taxon>
        <taxon>Actinomycetota</taxon>
        <taxon>Actinomycetes</taxon>
        <taxon>Micrococcales</taxon>
        <taxon>Promicromonosporaceae</taxon>
        <taxon>Isoptericola</taxon>
    </lineage>
</organism>
<accession>A0ABU7Z8Z3</accession>